<dbReference type="EMBL" id="GBRH01209610">
    <property type="protein sequence ID" value="JAD88285.1"/>
    <property type="molecule type" value="Transcribed_RNA"/>
</dbReference>
<dbReference type="AlphaFoldDB" id="A0A0A9DRJ8"/>
<sequence>MCVLFYSCTDIFFPFRYYVKKNCRNILHITTTIRLLFSADSDGSFRDRQETVRNCTILQFCKCGTQPARWSMERFLHGSAIDIKPATQSYIFQIKQTAVNSDKGQFINIFFSFLPLSAFDVACYAYNIVSSSLSAMQRQLPTSTASRKCVPQDLPVVPLAQ</sequence>
<organism evidence="1">
    <name type="scientific">Arundo donax</name>
    <name type="common">Giant reed</name>
    <name type="synonym">Donax arundinaceus</name>
    <dbReference type="NCBI Taxonomy" id="35708"/>
    <lineage>
        <taxon>Eukaryota</taxon>
        <taxon>Viridiplantae</taxon>
        <taxon>Streptophyta</taxon>
        <taxon>Embryophyta</taxon>
        <taxon>Tracheophyta</taxon>
        <taxon>Spermatophyta</taxon>
        <taxon>Magnoliopsida</taxon>
        <taxon>Liliopsida</taxon>
        <taxon>Poales</taxon>
        <taxon>Poaceae</taxon>
        <taxon>PACMAD clade</taxon>
        <taxon>Arundinoideae</taxon>
        <taxon>Arundineae</taxon>
        <taxon>Arundo</taxon>
    </lineage>
</organism>
<proteinExistence type="predicted"/>
<reference evidence="1" key="2">
    <citation type="journal article" date="2015" name="Data Brief">
        <title>Shoot transcriptome of the giant reed, Arundo donax.</title>
        <authorList>
            <person name="Barrero R.A."/>
            <person name="Guerrero F.D."/>
            <person name="Moolhuijzen P."/>
            <person name="Goolsby J.A."/>
            <person name="Tidwell J."/>
            <person name="Bellgard S.E."/>
            <person name="Bellgard M.I."/>
        </authorList>
    </citation>
    <scope>NUCLEOTIDE SEQUENCE</scope>
    <source>
        <tissue evidence="1">Shoot tissue taken approximately 20 cm above the soil surface</tissue>
    </source>
</reference>
<evidence type="ECO:0000313" key="1">
    <source>
        <dbReference type="EMBL" id="JAD88285.1"/>
    </source>
</evidence>
<reference evidence="1" key="1">
    <citation type="submission" date="2014-09" db="EMBL/GenBank/DDBJ databases">
        <authorList>
            <person name="Magalhaes I.L.F."/>
            <person name="Oliveira U."/>
            <person name="Santos F.R."/>
            <person name="Vidigal T.H.D.A."/>
            <person name="Brescovit A.D."/>
            <person name="Santos A.J."/>
        </authorList>
    </citation>
    <scope>NUCLEOTIDE SEQUENCE</scope>
    <source>
        <tissue evidence="1">Shoot tissue taken approximately 20 cm above the soil surface</tissue>
    </source>
</reference>
<name>A0A0A9DRJ8_ARUDO</name>
<protein>
    <submittedName>
        <fullName evidence="1">Uncharacterized protein</fullName>
    </submittedName>
</protein>
<accession>A0A0A9DRJ8</accession>